<protein>
    <submittedName>
        <fullName evidence="2">Uncharacterized protein</fullName>
    </submittedName>
</protein>
<name>A0A2T2WRI9_9FIRM</name>
<proteinExistence type="predicted"/>
<keyword evidence="1" id="KW-0812">Transmembrane</keyword>
<evidence type="ECO:0000256" key="1">
    <source>
        <dbReference type="SAM" id="Phobius"/>
    </source>
</evidence>
<evidence type="ECO:0000313" key="2">
    <source>
        <dbReference type="EMBL" id="PSR24840.1"/>
    </source>
</evidence>
<comment type="caution">
    <text evidence="2">The sequence shown here is derived from an EMBL/GenBank/DDBJ whole genome shotgun (WGS) entry which is preliminary data.</text>
</comment>
<reference evidence="2 3" key="1">
    <citation type="journal article" date="2014" name="BMC Genomics">
        <title>Comparison of environmental and isolate Sulfobacillus genomes reveals diverse carbon, sulfur, nitrogen, and hydrogen metabolisms.</title>
        <authorList>
            <person name="Justice N.B."/>
            <person name="Norman A."/>
            <person name="Brown C.T."/>
            <person name="Singh A."/>
            <person name="Thomas B.C."/>
            <person name="Banfield J.F."/>
        </authorList>
    </citation>
    <scope>NUCLEOTIDE SEQUENCE [LARGE SCALE GENOMIC DNA]</scope>
    <source>
        <strain evidence="2">AMDSBA1</strain>
    </source>
</reference>
<keyword evidence="1" id="KW-0472">Membrane</keyword>
<feature type="transmembrane region" description="Helical" evidence="1">
    <location>
        <begin position="20"/>
        <end position="39"/>
    </location>
</feature>
<dbReference type="AlphaFoldDB" id="A0A2T2WRI9"/>
<gene>
    <name evidence="2" type="ORF">C7B43_18070</name>
</gene>
<organism evidence="2 3">
    <name type="scientific">Sulfobacillus benefaciens</name>
    <dbReference type="NCBI Taxonomy" id="453960"/>
    <lineage>
        <taxon>Bacteria</taxon>
        <taxon>Bacillati</taxon>
        <taxon>Bacillota</taxon>
        <taxon>Clostridia</taxon>
        <taxon>Eubacteriales</taxon>
        <taxon>Clostridiales Family XVII. Incertae Sedis</taxon>
        <taxon>Sulfobacillus</taxon>
    </lineage>
</organism>
<dbReference type="Proteomes" id="UP000242699">
    <property type="component" value="Unassembled WGS sequence"/>
</dbReference>
<sequence>MQGLATFAAYAFGGIGYAFLRPLGLFALTIPLTGFAVICDRNASRLATHKENELITTAG</sequence>
<evidence type="ECO:0000313" key="3">
    <source>
        <dbReference type="Proteomes" id="UP000242699"/>
    </source>
</evidence>
<accession>A0A2T2WRI9</accession>
<keyword evidence="1" id="KW-1133">Transmembrane helix</keyword>
<dbReference type="EMBL" id="PXYT01000066">
    <property type="protein sequence ID" value="PSR24840.1"/>
    <property type="molecule type" value="Genomic_DNA"/>
</dbReference>